<feature type="compositionally biased region" description="Low complexity" evidence="10">
    <location>
        <begin position="637"/>
        <end position="675"/>
    </location>
</feature>
<dbReference type="PANTHER" id="PTHR32060">
    <property type="entry name" value="TAIL-SPECIFIC PROTEASE"/>
    <property type="match status" value="1"/>
</dbReference>
<dbReference type="EMBL" id="JALJOS010000007">
    <property type="protein sequence ID" value="KAK9836466.1"/>
    <property type="molecule type" value="Genomic_DNA"/>
</dbReference>
<comment type="function">
    <text evidence="7">Protease involved in the C-terminal processing of the chloroplastic D1 protein of photosystem II. This proteolytic processing is necessary to allow the light-driven assembly of the tetranuclear manganese cluster, which is responsible for photosynthetic water oxidation.</text>
</comment>
<keyword evidence="2" id="KW-0645">Protease</keyword>
<accession>A0AAW1RSY8</accession>
<dbReference type="Proteomes" id="UP001438707">
    <property type="component" value="Unassembled WGS sequence"/>
</dbReference>
<evidence type="ECO:0000256" key="9">
    <source>
        <dbReference type="ARBA" id="ARBA00066637"/>
    </source>
</evidence>
<evidence type="ECO:0000256" key="6">
    <source>
        <dbReference type="ARBA" id="ARBA00051784"/>
    </source>
</evidence>
<organism evidence="12 13">
    <name type="scientific">Apatococcus lobatus</name>
    <dbReference type="NCBI Taxonomy" id="904363"/>
    <lineage>
        <taxon>Eukaryota</taxon>
        <taxon>Viridiplantae</taxon>
        <taxon>Chlorophyta</taxon>
        <taxon>core chlorophytes</taxon>
        <taxon>Trebouxiophyceae</taxon>
        <taxon>Chlorellales</taxon>
        <taxon>Chlorellaceae</taxon>
        <taxon>Apatococcus</taxon>
    </lineage>
</organism>
<feature type="region of interest" description="Disordered" evidence="10">
    <location>
        <begin position="555"/>
        <end position="695"/>
    </location>
</feature>
<keyword evidence="5" id="KW-0793">Thylakoid</keyword>
<dbReference type="GO" id="GO:0006508">
    <property type="term" value="P:proteolysis"/>
    <property type="evidence" value="ECO:0007669"/>
    <property type="project" value="UniProtKB-KW"/>
</dbReference>
<protein>
    <recommendedName>
        <fullName evidence="9">C-terminal processing peptidase</fullName>
        <ecNumber evidence="9">3.4.21.102</ecNumber>
    </recommendedName>
</protein>
<dbReference type="SUPFAM" id="SSF50156">
    <property type="entry name" value="PDZ domain-like"/>
    <property type="match status" value="1"/>
</dbReference>
<proteinExistence type="inferred from homology"/>
<evidence type="ECO:0000313" key="12">
    <source>
        <dbReference type="EMBL" id="KAK9836466.1"/>
    </source>
</evidence>
<evidence type="ECO:0000256" key="8">
    <source>
        <dbReference type="ARBA" id="ARBA00060385"/>
    </source>
</evidence>
<dbReference type="InterPro" id="IPR004447">
    <property type="entry name" value="Peptidase_S41A"/>
</dbReference>
<feature type="compositionally biased region" description="Low complexity" evidence="10">
    <location>
        <begin position="556"/>
        <end position="577"/>
    </location>
</feature>
<feature type="compositionally biased region" description="Basic and acidic residues" evidence="10">
    <location>
        <begin position="595"/>
        <end position="608"/>
    </location>
</feature>
<feature type="region of interest" description="Disordered" evidence="10">
    <location>
        <begin position="285"/>
        <end position="350"/>
    </location>
</feature>
<comment type="subcellular location">
    <subcellularLocation>
        <location evidence="8">Thylakoid</location>
    </subcellularLocation>
</comment>
<keyword evidence="13" id="KW-1185">Reference proteome</keyword>
<evidence type="ECO:0000256" key="10">
    <source>
        <dbReference type="SAM" id="MobiDB-lite"/>
    </source>
</evidence>
<dbReference type="Gene3D" id="2.30.42.10">
    <property type="match status" value="1"/>
</dbReference>
<dbReference type="GO" id="GO:0009579">
    <property type="term" value="C:thylakoid"/>
    <property type="evidence" value="ECO:0007669"/>
    <property type="project" value="UniProtKB-SubCell"/>
</dbReference>
<dbReference type="SMART" id="SM00245">
    <property type="entry name" value="TSPc"/>
    <property type="match status" value="1"/>
</dbReference>
<dbReference type="InterPro" id="IPR001478">
    <property type="entry name" value="PDZ"/>
</dbReference>
<dbReference type="SUPFAM" id="SSF52096">
    <property type="entry name" value="ClpP/crotonase"/>
    <property type="match status" value="1"/>
</dbReference>
<feature type="compositionally biased region" description="Low complexity" evidence="10">
    <location>
        <begin position="310"/>
        <end position="338"/>
    </location>
</feature>
<evidence type="ECO:0000256" key="2">
    <source>
        <dbReference type="ARBA" id="ARBA00022670"/>
    </source>
</evidence>
<evidence type="ECO:0000259" key="11">
    <source>
        <dbReference type="PROSITE" id="PS50106"/>
    </source>
</evidence>
<dbReference type="CDD" id="cd07560">
    <property type="entry name" value="Peptidase_S41_CPP"/>
    <property type="match status" value="1"/>
</dbReference>
<feature type="compositionally biased region" description="Low complexity" evidence="10">
    <location>
        <begin position="291"/>
        <end position="302"/>
    </location>
</feature>
<dbReference type="PANTHER" id="PTHR32060:SF7">
    <property type="entry name" value="CARBOXYL-TERMINAL-PROCESSING PEPTIDASE 2, CHLOROPLASTIC"/>
    <property type="match status" value="1"/>
</dbReference>
<comment type="catalytic activity">
    <reaction evidence="6">
        <text>The enzyme shows specific recognition of a C-terminal tripeptide, Xaa-Yaa-Zaa, in which Xaa is preferably Ala or Leu, Yaa is preferably Ala or Tyr, and Zaa is preferably Ala, but then cleaves at a variable distance from the C-terminus. A typical cleavage is -Ala-Ala-|-Arg-Ala-Ala-Lys-Glu-Asn-Tyr-Ala-Leu-Ala-Ala.</text>
        <dbReference type="EC" id="3.4.21.102"/>
    </reaction>
</comment>
<dbReference type="InterPro" id="IPR036034">
    <property type="entry name" value="PDZ_sf"/>
</dbReference>
<comment type="similarity">
    <text evidence="1">Belongs to the peptidase S41A family.</text>
</comment>
<reference evidence="12 13" key="1">
    <citation type="journal article" date="2024" name="Nat. Commun.">
        <title>Phylogenomics reveals the evolutionary origins of lichenization in chlorophyte algae.</title>
        <authorList>
            <person name="Puginier C."/>
            <person name="Libourel C."/>
            <person name="Otte J."/>
            <person name="Skaloud P."/>
            <person name="Haon M."/>
            <person name="Grisel S."/>
            <person name="Petersen M."/>
            <person name="Berrin J.G."/>
            <person name="Delaux P.M."/>
            <person name="Dal Grande F."/>
            <person name="Keller J."/>
        </authorList>
    </citation>
    <scope>NUCLEOTIDE SEQUENCE [LARGE SCALE GENOMIC DNA]</scope>
    <source>
        <strain evidence="12 13">SAG 2145</strain>
    </source>
</reference>
<evidence type="ECO:0000256" key="3">
    <source>
        <dbReference type="ARBA" id="ARBA00022801"/>
    </source>
</evidence>
<dbReference type="Pfam" id="PF17820">
    <property type="entry name" value="PDZ_6"/>
    <property type="match status" value="1"/>
</dbReference>
<dbReference type="CDD" id="cd06782">
    <property type="entry name" value="cpPDZ_CPP-like"/>
    <property type="match status" value="1"/>
</dbReference>
<evidence type="ECO:0000313" key="13">
    <source>
        <dbReference type="Proteomes" id="UP001438707"/>
    </source>
</evidence>
<feature type="domain" description="PDZ" evidence="11">
    <location>
        <begin position="169"/>
        <end position="257"/>
    </location>
</feature>
<sequence>MQGNPLGQRSCGRCQLLGSQNFVRPLAGCRPADSRHRTRAAAGGRGRVAGTSSQTGSSLKADLQRIGKTVATAAGALGLSLLLSLTPLLQPVHEAHAITNEQLVFLEAWRAIDRAYVDKSFNGQSWFRLRENYLKSEPMETREETYAAIRKALATLDDPFTRLLDPARFKALQRGTAGSVTGVGLEVGFINEGNAANSELVVITPSDGGPADKAGIESKDVLLTINGKSTRGLTLYDAGDLLQGAEGSEVTLFTRSHTDGSEKEYKLLRQKLSVNPVQYQLCGKPLPLPAKPTKGSPATPAAAPAPSPAAPASAPSEAASKAEAAPAADGSAPLAGLPVEVKEGPDAGTNPVNTGYIKVATFSKQTAEGVKAAIKSLQAQGATRFVLDIRNNGGGLFPAGVDVAKMWMNDGTIVLIADSSGVRDSYDADGTALSPTYPLSVLVNRGTASASEVLAGALQDNKRATITGEQTFGKGLIQTIVALSDGSGVAVTVAKYQTPSGTDINRKGIEPDIKLPVSDDVPPQTPGEFCRFVQRPNAPSLFKKEVVKETLAMDKAPAQSRDAAASPAAAVPSAGPDTPAPSPATSPPLPPPPISERDKAEDDAKAHMSEQPPTKADVNSAALTAPESEPASPPAPAQAAPDQQAAGAAPAAGGPAGQAISVGAPEAPSSEASVANPDAGIGKLDEAAESKSPAQ</sequence>
<dbReference type="EC" id="3.4.21.102" evidence="9"/>
<dbReference type="InterPro" id="IPR005151">
    <property type="entry name" value="Tail-specific_protease"/>
</dbReference>
<evidence type="ECO:0000256" key="5">
    <source>
        <dbReference type="ARBA" id="ARBA00023078"/>
    </source>
</evidence>
<gene>
    <name evidence="12" type="ORF">WJX74_001046</name>
</gene>
<dbReference type="GO" id="GO:0004252">
    <property type="term" value="F:serine-type endopeptidase activity"/>
    <property type="evidence" value="ECO:0007669"/>
    <property type="project" value="UniProtKB-EC"/>
</dbReference>
<evidence type="ECO:0000256" key="1">
    <source>
        <dbReference type="ARBA" id="ARBA00009179"/>
    </source>
</evidence>
<dbReference type="SMART" id="SM00228">
    <property type="entry name" value="PDZ"/>
    <property type="match status" value="1"/>
</dbReference>
<dbReference type="PROSITE" id="PS50106">
    <property type="entry name" value="PDZ"/>
    <property type="match status" value="1"/>
</dbReference>
<comment type="caution">
    <text evidence="12">The sequence shown here is derived from an EMBL/GenBank/DDBJ whole genome shotgun (WGS) entry which is preliminary data.</text>
</comment>
<feature type="region of interest" description="Disordered" evidence="10">
    <location>
        <begin position="28"/>
        <end position="56"/>
    </location>
</feature>
<keyword evidence="3" id="KW-0378">Hydrolase</keyword>
<dbReference type="FunFam" id="3.30.750.44:FF:000002">
    <property type="entry name" value="carboxyl-terminal-processing peptidase 2, chloroplastic"/>
    <property type="match status" value="1"/>
</dbReference>
<keyword evidence="4" id="KW-0720">Serine protease</keyword>
<dbReference type="Gene3D" id="3.90.226.10">
    <property type="entry name" value="2-enoyl-CoA Hydratase, Chain A, domain 1"/>
    <property type="match status" value="1"/>
</dbReference>
<evidence type="ECO:0000256" key="7">
    <source>
        <dbReference type="ARBA" id="ARBA00060065"/>
    </source>
</evidence>
<dbReference type="InterPro" id="IPR029045">
    <property type="entry name" value="ClpP/crotonase-like_dom_sf"/>
</dbReference>
<dbReference type="InterPro" id="IPR041489">
    <property type="entry name" value="PDZ_6"/>
</dbReference>
<feature type="compositionally biased region" description="Pro residues" evidence="10">
    <location>
        <begin position="578"/>
        <end position="594"/>
    </location>
</feature>
<evidence type="ECO:0000256" key="4">
    <source>
        <dbReference type="ARBA" id="ARBA00022825"/>
    </source>
</evidence>
<name>A0AAW1RSY8_9CHLO</name>
<dbReference type="AlphaFoldDB" id="A0AAW1RSY8"/>
<dbReference type="Pfam" id="PF03572">
    <property type="entry name" value="Peptidase_S41"/>
    <property type="match status" value="1"/>
</dbReference>
<dbReference type="Gene3D" id="3.30.750.44">
    <property type="match status" value="1"/>
</dbReference>